<gene>
    <name evidence="1" type="ORF">FF38_02673</name>
</gene>
<proteinExistence type="predicted"/>
<protein>
    <submittedName>
        <fullName evidence="1">Uncharacterized protein</fullName>
    </submittedName>
</protein>
<sequence>MSFEQFCGFASRDTLVCTLTCASGVTEYYRNSGGPNTSTRRRMMAQNGWNEMHELQRLK</sequence>
<dbReference type="EMBL" id="JRES01000534">
    <property type="protein sequence ID" value="KNC30392.1"/>
    <property type="molecule type" value="Genomic_DNA"/>
</dbReference>
<evidence type="ECO:0000313" key="1">
    <source>
        <dbReference type="EMBL" id="KNC30392.1"/>
    </source>
</evidence>
<reference evidence="1 2" key="1">
    <citation type="journal article" date="2015" name="Nat. Commun.">
        <title>Lucilia cuprina genome unlocks parasitic fly biology to underpin future interventions.</title>
        <authorList>
            <person name="Anstead C.A."/>
            <person name="Korhonen P.K."/>
            <person name="Young N.D."/>
            <person name="Hall R.S."/>
            <person name="Jex A.R."/>
            <person name="Murali S.C."/>
            <person name="Hughes D.S."/>
            <person name="Lee S.F."/>
            <person name="Perry T."/>
            <person name="Stroehlein A.J."/>
            <person name="Ansell B.R."/>
            <person name="Breugelmans B."/>
            <person name="Hofmann A."/>
            <person name="Qu J."/>
            <person name="Dugan S."/>
            <person name="Lee S.L."/>
            <person name="Chao H."/>
            <person name="Dinh H."/>
            <person name="Han Y."/>
            <person name="Doddapaneni H.V."/>
            <person name="Worley K.C."/>
            <person name="Muzny D.M."/>
            <person name="Ioannidis P."/>
            <person name="Waterhouse R.M."/>
            <person name="Zdobnov E.M."/>
            <person name="James P.J."/>
            <person name="Bagnall N.H."/>
            <person name="Kotze A.C."/>
            <person name="Gibbs R.A."/>
            <person name="Richards S."/>
            <person name="Batterham P."/>
            <person name="Gasser R.B."/>
        </authorList>
    </citation>
    <scope>NUCLEOTIDE SEQUENCE [LARGE SCALE GENOMIC DNA]</scope>
    <source>
        <strain evidence="1 2">LS</strain>
        <tissue evidence="1">Full body</tissue>
    </source>
</reference>
<organism evidence="1 2">
    <name type="scientific">Lucilia cuprina</name>
    <name type="common">Green bottle fly</name>
    <name type="synonym">Australian sheep blowfly</name>
    <dbReference type="NCBI Taxonomy" id="7375"/>
    <lineage>
        <taxon>Eukaryota</taxon>
        <taxon>Metazoa</taxon>
        <taxon>Ecdysozoa</taxon>
        <taxon>Arthropoda</taxon>
        <taxon>Hexapoda</taxon>
        <taxon>Insecta</taxon>
        <taxon>Pterygota</taxon>
        <taxon>Neoptera</taxon>
        <taxon>Endopterygota</taxon>
        <taxon>Diptera</taxon>
        <taxon>Brachycera</taxon>
        <taxon>Muscomorpha</taxon>
        <taxon>Oestroidea</taxon>
        <taxon>Calliphoridae</taxon>
        <taxon>Luciliinae</taxon>
        <taxon>Lucilia</taxon>
    </lineage>
</organism>
<keyword evidence="2" id="KW-1185">Reference proteome</keyword>
<comment type="caution">
    <text evidence="1">The sequence shown here is derived from an EMBL/GenBank/DDBJ whole genome shotgun (WGS) entry which is preliminary data.</text>
</comment>
<dbReference type="AlphaFoldDB" id="A0A0L0CDW6"/>
<name>A0A0L0CDW6_LUCCU</name>
<evidence type="ECO:0000313" key="2">
    <source>
        <dbReference type="Proteomes" id="UP000037069"/>
    </source>
</evidence>
<accession>A0A0L0CDW6</accession>
<dbReference type="Proteomes" id="UP000037069">
    <property type="component" value="Unassembled WGS sequence"/>
</dbReference>